<dbReference type="SUPFAM" id="SSF50891">
    <property type="entry name" value="Cyclophilin-like"/>
    <property type="match status" value="1"/>
</dbReference>
<protein>
    <recommendedName>
        <fullName evidence="1">Cyclophilin-like domain-containing protein</fullName>
    </recommendedName>
</protein>
<dbReference type="RefSeq" id="WP_116077156.1">
    <property type="nucleotide sequence ID" value="NZ_CP187630.1"/>
</dbReference>
<evidence type="ECO:0000259" key="1">
    <source>
        <dbReference type="Pfam" id="PF18050"/>
    </source>
</evidence>
<gene>
    <name evidence="2" type="ORF">C3744_22310</name>
</gene>
<organism evidence="2 3">
    <name type="scientific">Priestia megaterium</name>
    <name type="common">Bacillus megaterium</name>
    <dbReference type="NCBI Taxonomy" id="1404"/>
    <lineage>
        <taxon>Bacteria</taxon>
        <taxon>Bacillati</taxon>
        <taxon>Bacillota</taxon>
        <taxon>Bacilli</taxon>
        <taxon>Bacillales</taxon>
        <taxon>Bacillaceae</taxon>
        <taxon>Priestia</taxon>
    </lineage>
</organism>
<sequence>MKIKLTIGQDEYMATMNDSKAAKDFIALLPMTLTLKDYAETEKISDLPKRLSMAGSPDGTAASIGDIAYYAPWGNLAIFYRDFGHASGLIKLGSIGSGGKKLASYKQPIEARLDLIEK</sequence>
<evidence type="ECO:0000313" key="2">
    <source>
        <dbReference type="EMBL" id="RDZ11101.1"/>
    </source>
</evidence>
<accession>A0A3D8WX97</accession>
<dbReference type="Gene3D" id="2.40.100.20">
    <property type="match status" value="1"/>
</dbReference>
<proteinExistence type="predicted"/>
<dbReference type="InterPro" id="IPR041183">
    <property type="entry name" value="Cyclophilin-like"/>
</dbReference>
<dbReference type="Proteomes" id="UP000256519">
    <property type="component" value="Unassembled WGS sequence"/>
</dbReference>
<dbReference type="InterPro" id="IPR029000">
    <property type="entry name" value="Cyclophilin-like_dom_sf"/>
</dbReference>
<comment type="caution">
    <text evidence="2">The sequence shown here is derived from an EMBL/GenBank/DDBJ whole genome shotgun (WGS) entry which is preliminary data.</text>
</comment>
<feature type="domain" description="Cyclophilin-like" evidence="1">
    <location>
        <begin position="5"/>
        <end position="110"/>
    </location>
</feature>
<dbReference type="AlphaFoldDB" id="A0A3D8WX97"/>
<reference evidence="2 3" key="1">
    <citation type="journal article" date="2018" name="Appl. Environ. Microbiol.">
        <title>Antimicrobial susceptibility testing and tentative epidemiological cut-off values of five Bacillus species relevant for use as animal feed additives or for plant protection.</title>
        <authorList>
            <person name="Agerso Y."/>
            <person name="Stuer-Lauridsen B."/>
            <person name="Bjerre K."/>
            <person name="Jensen M.G."/>
            <person name="Johansen E."/>
            <person name="Bennedsen M."/>
            <person name="Brockmann E."/>
            <person name="Nielsen B."/>
        </authorList>
    </citation>
    <scope>NUCLEOTIDE SEQUENCE [LARGE SCALE GENOMIC DNA]</scope>
    <source>
        <strain evidence="2 3">CHCC20162</strain>
    </source>
</reference>
<name>A0A3D8WX97_PRIMG</name>
<dbReference type="EMBL" id="PQWM01000029">
    <property type="protein sequence ID" value="RDZ11101.1"/>
    <property type="molecule type" value="Genomic_DNA"/>
</dbReference>
<evidence type="ECO:0000313" key="3">
    <source>
        <dbReference type="Proteomes" id="UP000256519"/>
    </source>
</evidence>
<dbReference type="Pfam" id="PF18050">
    <property type="entry name" value="Cyclophil_like2"/>
    <property type="match status" value="1"/>
</dbReference>